<comment type="caution">
    <text evidence="1">The sequence shown here is derived from an EMBL/GenBank/DDBJ whole genome shotgun (WGS) entry which is preliminary data.</text>
</comment>
<reference evidence="1 2" key="1">
    <citation type="submission" date="2019-03" db="EMBL/GenBank/DDBJ databases">
        <title>Root nodule microbial communities of legume samples collected from USA, Mexico and Botswana.</title>
        <authorList>
            <person name="Hirsch A."/>
        </authorList>
    </citation>
    <scope>NUCLEOTIDE SEQUENCE [LARGE SCALE GENOMIC DNA]</scope>
    <source>
        <strain evidence="1 2">55</strain>
    </source>
</reference>
<protein>
    <submittedName>
        <fullName evidence="1">Uncharacterized protein</fullName>
    </submittedName>
</protein>
<sequence>MSATTTPLLDHWAPPADAGRPVAVLATTFALDEDFVDRDCLSRFLSVNAVEESLPGAEDVGGGRPTSRSVDDVVARLELEEKLADAAVTVIADRSADAHRSTLRWDLLQVAVPGGALLHSKVTVLLWEHSARVIIGSANLTRAGYRTQAELALAAEVRADTPCLLPRADLRELARELESYLGLLPGRTEGVAAVDRARRTLAAFRDRIDLVPAEKRGGALRVRLAPTSPEVRPLDRFADVWGGGRKATEIRQVSPFYDAASDAAGEAIRATTIARNGAGRHRHTVLTLPTLRGTLPVSEPLRARARQGLLEVRLLDDPTREQRQLHAKCLTIIGPDGTAVLMGSSNHTRYGLGLDGQRQHRELNVWLHARAGSREERRLQGLTPVGEPVPTDLDWVDGDDEDETDALQLPVAFHLIIARRATDRRWTLTCTVDPERLATLGPWRVTDPTGTLLMSAERWRAEGCPAQWVSQVGGDDIPTSLAVTTDAGTARWSVLVDDRGELPPGPSVKDPTTAQLLAALARGSTLSAAVAEILAGRLVSPGEESDDDVLARYDDPALLFRRGRALGAALDQLEQRLARRLNQVDPVGHLSSRLRTPLGPLGLTEHVRADVEDGRMDTPEAVFTLAEIALAMGRVDWAALLAAPVRGAGADELAAAFDGLELAIDGLGELPADLDDYVRVAVGRSRECLEALCGS</sequence>
<dbReference type="Proteomes" id="UP000295805">
    <property type="component" value="Unassembled WGS sequence"/>
</dbReference>
<name>A0A4V2W7U8_9ACTN</name>
<proteinExistence type="predicted"/>
<dbReference type="AlphaFoldDB" id="A0A4V2W7U8"/>
<dbReference type="Gene3D" id="3.30.870.10">
    <property type="entry name" value="Endonuclease Chain A"/>
    <property type="match status" value="1"/>
</dbReference>
<organism evidence="1 2">
    <name type="scientific">Dietzia cinnamea</name>
    <dbReference type="NCBI Taxonomy" id="321318"/>
    <lineage>
        <taxon>Bacteria</taxon>
        <taxon>Bacillati</taxon>
        <taxon>Actinomycetota</taxon>
        <taxon>Actinomycetes</taxon>
        <taxon>Mycobacteriales</taxon>
        <taxon>Dietziaceae</taxon>
        <taxon>Dietzia</taxon>
    </lineage>
</organism>
<dbReference type="GeneID" id="89531534"/>
<dbReference type="CDD" id="cd09117">
    <property type="entry name" value="PLDc_Bfil_DEXD_like"/>
    <property type="match status" value="1"/>
</dbReference>
<dbReference type="EMBL" id="SMCX01000015">
    <property type="protein sequence ID" value="TCW23156.1"/>
    <property type="molecule type" value="Genomic_DNA"/>
</dbReference>
<accession>A0A4V2W7U8</accession>
<dbReference type="RefSeq" id="WP_131886033.1">
    <property type="nucleotide sequence ID" value="NZ_CP143053.1"/>
</dbReference>
<gene>
    <name evidence="1" type="ORF">EDD19_11584</name>
</gene>
<evidence type="ECO:0000313" key="1">
    <source>
        <dbReference type="EMBL" id="TCW23156.1"/>
    </source>
</evidence>
<evidence type="ECO:0000313" key="2">
    <source>
        <dbReference type="Proteomes" id="UP000295805"/>
    </source>
</evidence>